<dbReference type="EMBL" id="PQAP01000211">
    <property type="protein sequence ID" value="PWB68194.1"/>
    <property type="molecule type" value="Genomic_DNA"/>
</dbReference>
<dbReference type="GO" id="GO:0015935">
    <property type="term" value="C:small ribosomal subunit"/>
    <property type="evidence" value="ECO:0007669"/>
    <property type="project" value="UniProtKB-ARBA"/>
</dbReference>
<dbReference type="InterPro" id="IPR020568">
    <property type="entry name" value="Ribosomal_Su5_D2-typ_SF"/>
</dbReference>
<keyword evidence="3 5" id="KW-0687">Ribonucleoprotein</keyword>
<dbReference type="GO" id="GO:0003723">
    <property type="term" value="F:RNA binding"/>
    <property type="evidence" value="ECO:0007669"/>
    <property type="project" value="TreeGrafter"/>
</dbReference>
<dbReference type="HAMAP" id="MF_00532_B">
    <property type="entry name" value="Ribosomal_uS9_B"/>
    <property type="match status" value="1"/>
</dbReference>
<dbReference type="InterPro" id="IPR023035">
    <property type="entry name" value="Ribosomal_uS9_bac/plastid"/>
</dbReference>
<dbReference type="NCBIfam" id="NF001099">
    <property type="entry name" value="PRK00132.1"/>
    <property type="match status" value="1"/>
</dbReference>
<dbReference type="SUPFAM" id="SSF54211">
    <property type="entry name" value="Ribosomal protein S5 domain 2-like"/>
    <property type="match status" value="1"/>
</dbReference>
<evidence type="ECO:0000256" key="3">
    <source>
        <dbReference type="ARBA" id="ARBA00023274"/>
    </source>
</evidence>
<dbReference type="InterPro" id="IPR020574">
    <property type="entry name" value="Ribosomal_uS9_CS"/>
</dbReference>
<accession>A0A855WXK7</accession>
<evidence type="ECO:0000313" key="8">
    <source>
        <dbReference type="EMBL" id="PWB68194.1"/>
    </source>
</evidence>
<comment type="caution">
    <text evidence="8">The sequence shown here is derived from an EMBL/GenBank/DDBJ whole genome shotgun (WGS) entry which is preliminary data.</text>
</comment>
<organism evidence="8 9">
    <name type="scientific">candidate division GN15 bacterium</name>
    <dbReference type="NCBI Taxonomy" id="2072418"/>
    <lineage>
        <taxon>Bacteria</taxon>
        <taxon>candidate division GN15</taxon>
    </lineage>
</organism>
<dbReference type="PANTHER" id="PTHR21569:SF1">
    <property type="entry name" value="SMALL RIBOSOMAL SUBUNIT PROTEIN US9M"/>
    <property type="match status" value="1"/>
</dbReference>
<protein>
    <recommendedName>
        <fullName evidence="4 5">Small ribosomal subunit protein uS9</fullName>
    </recommendedName>
</protein>
<dbReference type="GO" id="GO:0005737">
    <property type="term" value="C:cytoplasm"/>
    <property type="evidence" value="ECO:0007669"/>
    <property type="project" value="UniProtKB-ARBA"/>
</dbReference>
<dbReference type="PROSITE" id="PS00360">
    <property type="entry name" value="RIBOSOMAL_S9"/>
    <property type="match status" value="1"/>
</dbReference>
<name>A0A855WXK7_9BACT</name>
<evidence type="ECO:0000256" key="7">
    <source>
        <dbReference type="SAM" id="MobiDB-lite"/>
    </source>
</evidence>
<dbReference type="Gene3D" id="3.30.230.10">
    <property type="match status" value="1"/>
</dbReference>
<dbReference type="GO" id="GO:0006412">
    <property type="term" value="P:translation"/>
    <property type="evidence" value="ECO:0007669"/>
    <property type="project" value="UniProtKB-UniRule"/>
</dbReference>
<dbReference type="InterPro" id="IPR014721">
    <property type="entry name" value="Ribsml_uS5_D2-typ_fold_subgr"/>
</dbReference>
<dbReference type="PANTHER" id="PTHR21569">
    <property type="entry name" value="RIBOSOMAL PROTEIN S9"/>
    <property type="match status" value="1"/>
</dbReference>
<evidence type="ECO:0000256" key="5">
    <source>
        <dbReference type="HAMAP-Rule" id="MF_00532"/>
    </source>
</evidence>
<proteinExistence type="inferred from homology"/>
<feature type="compositionally biased region" description="Basic residues" evidence="7">
    <location>
        <begin position="115"/>
        <end position="130"/>
    </location>
</feature>
<gene>
    <name evidence="5" type="primary">rpsI</name>
    <name evidence="8" type="ORF">C3F09_12075</name>
</gene>
<feature type="region of interest" description="Disordered" evidence="7">
    <location>
        <begin position="99"/>
        <end position="130"/>
    </location>
</feature>
<dbReference type="FunFam" id="3.30.230.10:FF:000001">
    <property type="entry name" value="30S ribosomal protein S9"/>
    <property type="match status" value="1"/>
</dbReference>
<keyword evidence="2 5" id="KW-0689">Ribosomal protein</keyword>
<evidence type="ECO:0000313" key="9">
    <source>
        <dbReference type="Proteomes" id="UP000250918"/>
    </source>
</evidence>
<dbReference type="Proteomes" id="UP000250918">
    <property type="component" value="Unassembled WGS sequence"/>
</dbReference>
<evidence type="ECO:0000256" key="6">
    <source>
        <dbReference type="RuleBase" id="RU003815"/>
    </source>
</evidence>
<dbReference type="GO" id="GO:0003735">
    <property type="term" value="F:structural constituent of ribosome"/>
    <property type="evidence" value="ECO:0007669"/>
    <property type="project" value="InterPro"/>
</dbReference>
<comment type="similarity">
    <text evidence="1 5 6">Belongs to the universal ribosomal protein uS9 family.</text>
</comment>
<feature type="compositionally biased region" description="Basic and acidic residues" evidence="7">
    <location>
        <begin position="99"/>
        <end position="114"/>
    </location>
</feature>
<dbReference type="AlphaFoldDB" id="A0A855WXK7"/>
<dbReference type="InterPro" id="IPR000754">
    <property type="entry name" value="Ribosomal_uS9"/>
</dbReference>
<evidence type="ECO:0000256" key="1">
    <source>
        <dbReference type="ARBA" id="ARBA00005251"/>
    </source>
</evidence>
<reference evidence="8 9" key="1">
    <citation type="journal article" date="2018" name="ISME J.">
        <title>A methanotrophic archaeon couples anaerobic oxidation of methane to Fe(III) reduction.</title>
        <authorList>
            <person name="Cai C."/>
            <person name="Leu A.O."/>
            <person name="Xie G.J."/>
            <person name="Guo J."/>
            <person name="Feng Y."/>
            <person name="Zhao J.X."/>
            <person name="Tyson G.W."/>
            <person name="Yuan Z."/>
            <person name="Hu S."/>
        </authorList>
    </citation>
    <scope>NUCLEOTIDE SEQUENCE [LARGE SCALE GENOMIC DNA]</scope>
    <source>
        <strain evidence="8">FeB_12</strain>
    </source>
</reference>
<dbReference type="Pfam" id="PF00380">
    <property type="entry name" value="Ribosomal_S9"/>
    <property type="match status" value="1"/>
</dbReference>
<evidence type="ECO:0000256" key="4">
    <source>
        <dbReference type="ARBA" id="ARBA00035259"/>
    </source>
</evidence>
<sequence length="130" mass="14420">MEQNSFAASGRRKEAVARVTIIPGKGAFVVNGTPIADYLQREILVDHAREPLVMTEMDGKFDISCVAKGGGKSGQAGAIRLAVSRALSAFNPDVRSALRREGMLTRDPRQVERKKYGRPKARKRFQYSKR</sequence>
<evidence type="ECO:0000256" key="2">
    <source>
        <dbReference type="ARBA" id="ARBA00022980"/>
    </source>
</evidence>